<dbReference type="HOGENOM" id="CLU_2263480_0_0_1"/>
<organism evidence="2 3">
    <name type="scientific">Cladophialophora psammophila CBS 110553</name>
    <dbReference type="NCBI Taxonomy" id="1182543"/>
    <lineage>
        <taxon>Eukaryota</taxon>
        <taxon>Fungi</taxon>
        <taxon>Dikarya</taxon>
        <taxon>Ascomycota</taxon>
        <taxon>Pezizomycotina</taxon>
        <taxon>Eurotiomycetes</taxon>
        <taxon>Chaetothyriomycetidae</taxon>
        <taxon>Chaetothyriales</taxon>
        <taxon>Herpotrichiellaceae</taxon>
        <taxon>Cladophialophora</taxon>
    </lineage>
</organism>
<evidence type="ECO:0000313" key="3">
    <source>
        <dbReference type="Proteomes" id="UP000019471"/>
    </source>
</evidence>
<keyword evidence="3" id="KW-1185">Reference proteome</keyword>
<accession>W9X1G9</accession>
<protein>
    <submittedName>
        <fullName evidence="2">Uncharacterized protein</fullName>
    </submittedName>
</protein>
<reference evidence="2 3" key="1">
    <citation type="submission" date="2013-03" db="EMBL/GenBank/DDBJ databases">
        <title>The Genome Sequence of Cladophialophora psammophila CBS 110553.</title>
        <authorList>
            <consortium name="The Broad Institute Genomics Platform"/>
            <person name="Cuomo C."/>
            <person name="de Hoog S."/>
            <person name="Gorbushina A."/>
            <person name="Walker B."/>
            <person name="Young S.K."/>
            <person name="Zeng Q."/>
            <person name="Gargeya S."/>
            <person name="Fitzgerald M."/>
            <person name="Haas B."/>
            <person name="Abouelleil A."/>
            <person name="Allen A.W."/>
            <person name="Alvarado L."/>
            <person name="Arachchi H.M."/>
            <person name="Berlin A.M."/>
            <person name="Chapman S.B."/>
            <person name="Gainer-Dewar J."/>
            <person name="Goldberg J."/>
            <person name="Griggs A."/>
            <person name="Gujja S."/>
            <person name="Hansen M."/>
            <person name="Howarth C."/>
            <person name="Imamovic A."/>
            <person name="Ireland A."/>
            <person name="Larimer J."/>
            <person name="McCowan C."/>
            <person name="Murphy C."/>
            <person name="Pearson M."/>
            <person name="Poon T.W."/>
            <person name="Priest M."/>
            <person name="Roberts A."/>
            <person name="Saif S."/>
            <person name="Shea T."/>
            <person name="Sisk P."/>
            <person name="Sykes S."/>
            <person name="Wortman J."/>
            <person name="Nusbaum C."/>
            <person name="Birren B."/>
        </authorList>
    </citation>
    <scope>NUCLEOTIDE SEQUENCE [LARGE SCALE GENOMIC DNA]</scope>
    <source>
        <strain evidence="2 3">CBS 110553</strain>
    </source>
</reference>
<feature type="region of interest" description="Disordered" evidence="1">
    <location>
        <begin position="1"/>
        <end position="25"/>
    </location>
</feature>
<feature type="compositionally biased region" description="Basic and acidic residues" evidence="1">
    <location>
        <begin position="7"/>
        <end position="18"/>
    </location>
</feature>
<dbReference type="AlphaFoldDB" id="W9X1G9"/>
<gene>
    <name evidence="2" type="ORF">A1O5_05766</name>
</gene>
<dbReference type="OrthoDB" id="5089701at2759"/>
<dbReference type="EMBL" id="AMGX01000008">
    <property type="protein sequence ID" value="EXJ70776.1"/>
    <property type="molecule type" value="Genomic_DNA"/>
</dbReference>
<evidence type="ECO:0000313" key="2">
    <source>
        <dbReference type="EMBL" id="EXJ70776.1"/>
    </source>
</evidence>
<dbReference type="Proteomes" id="UP000019471">
    <property type="component" value="Unassembled WGS sequence"/>
</dbReference>
<dbReference type="RefSeq" id="XP_007744555.1">
    <property type="nucleotide sequence ID" value="XM_007746365.1"/>
</dbReference>
<name>W9X1G9_9EURO</name>
<sequence length="103" mass="11861">MQISQDSNHEVESGDSHHGVVSNSLTSIYRDKRPTFTEIDPSEAQLLLTHFKDYIISQLQIMLIEKESPWETNNLNAATMTLRRLTYITSQPDHTLPQPICRH</sequence>
<comment type="caution">
    <text evidence="2">The sequence shown here is derived from an EMBL/GenBank/DDBJ whole genome shotgun (WGS) entry which is preliminary data.</text>
</comment>
<proteinExistence type="predicted"/>
<evidence type="ECO:0000256" key="1">
    <source>
        <dbReference type="SAM" id="MobiDB-lite"/>
    </source>
</evidence>
<dbReference type="GeneID" id="19190482"/>